<dbReference type="AlphaFoldDB" id="A0A392TID4"/>
<reference evidence="1 2" key="1">
    <citation type="journal article" date="2018" name="Front. Plant Sci.">
        <title>Red Clover (Trifolium pratense) and Zigzag Clover (T. medium) - A Picture of Genomic Similarities and Differences.</title>
        <authorList>
            <person name="Dluhosova J."/>
            <person name="Istvanek J."/>
            <person name="Nedelnik J."/>
            <person name="Repkova J."/>
        </authorList>
    </citation>
    <scope>NUCLEOTIDE SEQUENCE [LARGE SCALE GENOMIC DNA]</scope>
    <source>
        <strain evidence="2">cv. 10/8</strain>
        <tissue evidence="1">Leaf</tissue>
    </source>
</reference>
<dbReference type="Proteomes" id="UP000265520">
    <property type="component" value="Unassembled WGS sequence"/>
</dbReference>
<organism evidence="1 2">
    <name type="scientific">Trifolium medium</name>
    <dbReference type="NCBI Taxonomy" id="97028"/>
    <lineage>
        <taxon>Eukaryota</taxon>
        <taxon>Viridiplantae</taxon>
        <taxon>Streptophyta</taxon>
        <taxon>Embryophyta</taxon>
        <taxon>Tracheophyta</taxon>
        <taxon>Spermatophyta</taxon>
        <taxon>Magnoliopsida</taxon>
        <taxon>eudicotyledons</taxon>
        <taxon>Gunneridae</taxon>
        <taxon>Pentapetalae</taxon>
        <taxon>rosids</taxon>
        <taxon>fabids</taxon>
        <taxon>Fabales</taxon>
        <taxon>Fabaceae</taxon>
        <taxon>Papilionoideae</taxon>
        <taxon>50 kb inversion clade</taxon>
        <taxon>NPAAA clade</taxon>
        <taxon>Hologalegina</taxon>
        <taxon>IRL clade</taxon>
        <taxon>Trifolieae</taxon>
        <taxon>Trifolium</taxon>
    </lineage>
</organism>
<keyword evidence="2" id="KW-1185">Reference proteome</keyword>
<accession>A0A392TID4</accession>
<proteinExistence type="predicted"/>
<evidence type="ECO:0000313" key="1">
    <source>
        <dbReference type="EMBL" id="MCI60712.1"/>
    </source>
</evidence>
<sequence length="37" mass="3941">MVAAAGDGERCDERDRGTRKMMVVVGVGETVGRESES</sequence>
<protein>
    <submittedName>
        <fullName evidence="1">Uncharacterized protein</fullName>
    </submittedName>
</protein>
<evidence type="ECO:0000313" key="2">
    <source>
        <dbReference type="Proteomes" id="UP000265520"/>
    </source>
</evidence>
<name>A0A392TID4_9FABA</name>
<dbReference type="EMBL" id="LXQA010586601">
    <property type="protein sequence ID" value="MCI60712.1"/>
    <property type="molecule type" value="Genomic_DNA"/>
</dbReference>
<comment type="caution">
    <text evidence="1">The sequence shown here is derived from an EMBL/GenBank/DDBJ whole genome shotgun (WGS) entry which is preliminary data.</text>
</comment>